<protein>
    <recommendedName>
        <fullName evidence="4">Lipoprotein</fullName>
    </recommendedName>
</protein>
<gene>
    <name evidence="2" type="ORF">HLH15_03285</name>
</gene>
<dbReference type="Proteomes" id="UP000555322">
    <property type="component" value="Unassembled WGS sequence"/>
</dbReference>
<comment type="caution">
    <text evidence="2">The sequence shown here is derived from an EMBL/GenBank/DDBJ whole genome shotgun (WGS) entry which is preliminary data.</text>
</comment>
<proteinExistence type="predicted"/>
<evidence type="ECO:0000313" key="3">
    <source>
        <dbReference type="Proteomes" id="UP000555322"/>
    </source>
</evidence>
<evidence type="ECO:0008006" key="4">
    <source>
        <dbReference type="Google" id="ProtNLM"/>
    </source>
</evidence>
<organism evidence="2 3">
    <name type="scientific">Acinetobacter terrestris</name>
    <dbReference type="NCBI Taxonomy" id="2529843"/>
    <lineage>
        <taxon>Bacteria</taxon>
        <taxon>Pseudomonadati</taxon>
        <taxon>Pseudomonadota</taxon>
        <taxon>Gammaproteobacteria</taxon>
        <taxon>Moraxellales</taxon>
        <taxon>Moraxellaceae</taxon>
        <taxon>Acinetobacter</taxon>
        <taxon>Acinetobacter Taxon 24</taxon>
    </lineage>
</organism>
<evidence type="ECO:0000256" key="1">
    <source>
        <dbReference type="SAM" id="SignalP"/>
    </source>
</evidence>
<feature type="signal peptide" evidence="1">
    <location>
        <begin position="1"/>
        <end position="21"/>
    </location>
</feature>
<dbReference type="EMBL" id="JABERJ010000006">
    <property type="protein sequence ID" value="NNH25522.1"/>
    <property type="molecule type" value="Genomic_DNA"/>
</dbReference>
<keyword evidence="1" id="KW-0732">Signal</keyword>
<name>A0ABX1UT33_9GAMM</name>
<accession>A0ABX1UT33</accession>
<keyword evidence="3" id="KW-1185">Reference proteome</keyword>
<dbReference type="PROSITE" id="PS51257">
    <property type="entry name" value="PROKAR_LIPOPROTEIN"/>
    <property type="match status" value="1"/>
</dbReference>
<sequence length="495" mass="53451">MLNKISKIHVFTIAISSFLTACGDGGDNTQSSNFTPTTISGTAVDFYLKNADIKFDDCENTSIKTDANGHFSFTTTAACSESALTITGGIDIGTNLPFTGTLKFKKMDLKNLKNGTLVVSPLTSLEYFLEKAGQSNQLNTILKNLALNNINNISQFDPAKDGDAHTMAVVFIFQQLATQIEDRLQTINKDNGSTVFTQEQAAQITFDALISQLSTQPLFTAGSAKIDSEVLKSIVNKAIEIAKAQMNDPNNTIDPTFTDQVSSNIIAVSTAIDSIAQNGGTGANLLAELQKNPSLLETITETLKSPVYSDFFLANYDIAAIKASSETHPLHINSKNLSDTLAVQFKLANAKSELDDTVTLAFKLNGGNSAYHENLNIIFNNIQVKFNNQGSIVSAKILKNTVINVSSSSRKIQQLQFSVPEDTVISSNGKIFLNDLIPINSYINTLPIGSLVQVTVYIIPSAYTINPQLNLSQEKITIGNLTLKGSALTAYFKLS</sequence>
<evidence type="ECO:0000313" key="2">
    <source>
        <dbReference type="EMBL" id="NNH25522.1"/>
    </source>
</evidence>
<reference evidence="2 3" key="1">
    <citation type="submission" date="2020-04" db="EMBL/GenBank/DDBJ databases">
        <title>Acinetobacter Taxon 24.</title>
        <authorList>
            <person name="Nemec A."/>
            <person name="Radolfova-Krizova L."/>
            <person name="Higgins P.G."/>
            <person name="Spanelova P."/>
        </authorList>
    </citation>
    <scope>NUCLEOTIDE SEQUENCE [LARGE SCALE GENOMIC DNA]</scope>
    <source>
        <strain evidence="2 3">ANC 5084</strain>
    </source>
</reference>
<feature type="chain" id="PRO_5045657647" description="Lipoprotein" evidence="1">
    <location>
        <begin position="22"/>
        <end position="495"/>
    </location>
</feature>
<dbReference type="RefSeq" id="WP_171535722.1">
    <property type="nucleotide sequence ID" value="NZ_JABERJ010000006.1"/>
</dbReference>